<dbReference type="PANTHER" id="PTHR11662:SF145">
    <property type="entry name" value="MAJOR FACILITATOR SUPERFAMILY (MFS) PROFILE DOMAIN-CONTAINING PROTEIN"/>
    <property type="match status" value="1"/>
</dbReference>
<feature type="transmembrane region" description="Helical" evidence="5">
    <location>
        <begin position="170"/>
        <end position="189"/>
    </location>
</feature>
<dbReference type="FunFam" id="1.20.1250.20:FF:000936">
    <property type="entry name" value="Uncharacterized protein"/>
    <property type="match status" value="1"/>
</dbReference>
<keyword evidence="4 5" id="KW-0472">Membrane</keyword>
<feature type="transmembrane region" description="Helical" evidence="5">
    <location>
        <begin position="337"/>
        <end position="355"/>
    </location>
</feature>
<feature type="transmembrane region" description="Helical" evidence="5">
    <location>
        <begin position="81"/>
        <end position="100"/>
    </location>
</feature>
<dbReference type="Pfam" id="PF07690">
    <property type="entry name" value="MFS_1"/>
    <property type="match status" value="1"/>
</dbReference>
<feature type="transmembrane region" description="Helical" evidence="5">
    <location>
        <begin position="50"/>
        <end position="69"/>
    </location>
</feature>
<dbReference type="KEGG" id="dpp:DICPUDRAFT_94474"/>
<keyword evidence="8" id="KW-1185">Reference proteome</keyword>
<dbReference type="PROSITE" id="PS50850">
    <property type="entry name" value="MFS"/>
    <property type="match status" value="1"/>
</dbReference>
<dbReference type="GO" id="GO:0016020">
    <property type="term" value="C:membrane"/>
    <property type="evidence" value="ECO:0007669"/>
    <property type="project" value="UniProtKB-SubCell"/>
</dbReference>
<feature type="transmembrane region" description="Helical" evidence="5">
    <location>
        <begin position="12"/>
        <end position="38"/>
    </location>
</feature>
<dbReference type="InterPro" id="IPR050382">
    <property type="entry name" value="MFS_Na/Anion_cotransporter"/>
</dbReference>
<accession>F0ZJX9</accession>
<dbReference type="RefSeq" id="XP_003287711.1">
    <property type="nucleotide sequence ID" value="XM_003287663.1"/>
</dbReference>
<keyword evidence="2 5" id="KW-0812">Transmembrane</keyword>
<dbReference type="Proteomes" id="UP000001064">
    <property type="component" value="Unassembled WGS sequence"/>
</dbReference>
<dbReference type="AlphaFoldDB" id="F0ZJX9"/>
<proteinExistence type="predicted"/>
<dbReference type="OMA" id="YNEQSQM"/>
<dbReference type="InParanoid" id="F0ZJX9"/>
<sequence length="451" mass="50189">MYPTPKGYFQRRFLFIALSTLAIAICYVTRVVLSVTIIKMQNKYDWSNSFKGFILAAFSLGYCMTQIPAQYLCDRFGGKKVIFTGLTMSIFTLFLVPLAAHNKVTIILVRVFCGIFQGVSFSTMNWLIGRWIPICQRSSSASFIWSGVYSGTVIGDFITPVLLSFVSWEASFYIIGGGCLIWSILWFIFISDFPKDIKLVGIHENEVAFINHGKTMDKELELKTIGDTDTGNPTDENQSTKKPFLFVMKTFLKSKPMLALMYLNISCNWGYFLLLSWAPTYLSKQLGNSDGFKFAFFNSLPFIVGFLNSIVFGFVSDKLLAKGFKKLYIYLRKTMGCLCYGIPGIFLFLTAYAPIGTTGKIIFMTISIAANGFTSSGSNLCTLDLTKRYSGVSMGLANFSLAIPNIIGPLLGGVLLSAFNNDWNPIFTISAGCYLAGAIVWLIFLKVDLVI</sequence>
<dbReference type="eggNOG" id="KOG2532">
    <property type="taxonomic scope" value="Eukaryota"/>
</dbReference>
<dbReference type="GO" id="GO:0022857">
    <property type="term" value="F:transmembrane transporter activity"/>
    <property type="evidence" value="ECO:0007669"/>
    <property type="project" value="InterPro"/>
</dbReference>
<evidence type="ECO:0000256" key="2">
    <source>
        <dbReference type="ARBA" id="ARBA00022692"/>
    </source>
</evidence>
<evidence type="ECO:0000313" key="7">
    <source>
        <dbReference type="EMBL" id="EGC35759.1"/>
    </source>
</evidence>
<evidence type="ECO:0000256" key="4">
    <source>
        <dbReference type="ARBA" id="ARBA00023136"/>
    </source>
</evidence>
<dbReference type="GeneID" id="10500837"/>
<feature type="transmembrane region" description="Helical" evidence="5">
    <location>
        <begin position="258"/>
        <end position="282"/>
    </location>
</feature>
<evidence type="ECO:0000256" key="1">
    <source>
        <dbReference type="ARBA" id="ARBA00004141"/>
    </source>
</evidence>
<feature type="transmembrane region" description="Helical" evidence="5">
    <location>
        <begin position="395"/>
        <end position="419"/>
    </location>
</feature>
<dbReference type="STRING" id="5786.F0ZJX9"/>
<dbReference type="PANTHER" id="PTHR11662">
    <property type="entry name" value="SOLUTE CARRIER FAMILY 17"/>
    <property type="match status" value="1"/>
</dbReference>
<gene>
    <name evidence="7" type="ORF">DICPUDRAFT_94474</name>
</gene>
<feature type="transmembrane region" description="Helical" evidence="5">
    <location>
        <begin position="294"/>
        <end position="316"/>
    </location>
</feature>
<protein>
    <recommendedName>
        <fullName evidence="6">Major facilitator superfamily (MFS) profile domain-containing protein</fullName>
    </recommendedName>
</protein>
<evidence type="ECO:0000256" key="3">
    <source>
        <dbReference type="ARBA" id="ARBA00022989"/>
    </source>
</evidence>
<name>F0ZJX9_DICPU</name>
<keyword evidence="3 5" id="KW-1133">Transmembrane helix</keyword>
<dbReference type="FunFam" id="1.20.1250.20:FF:000452">
    <property type="entry name" value="sialin-like isoform X1"/>
    <property type="match status" value="1"/>
</dbReference>
<organism evidence="7 8">
    <name type="scientific">Dictyostelium purpureum</name>
    <name type="common">Slime mold</name>
    <dbReference type="NCBI Taxonomy" id="5786"/>
    <lineage>
        <taxon>Eukaryota</taxon>
        <taxon>Amoebozoa</taxon>
        <taxon>Evosea</taxon>
        <taxon>Eumycetozoa</taxon>
        <taxon>Dictyostelia</taxon>
        <taxon>Dictyosteliales</taxon>
        <taxon>Dictyosteliaceae</taxon>
        <taxon>Dictyostelium</taxon>
    </lineage>
</organism>
<dbReference type="InterPro" id="IPR011701">
    <property type="entry name" value="MFS"/>
</dbReference>
<feature type="transmembrane region" description="Helical" evidence="5">
    <location>
        <begin position="106"/>
        <end position="128"/>
    </location>
</feature>
<evidence type="ECO:0000259" key="6">
    <source>
        <dbReference type="PROSITE" id="PS50850"/>
    </source>
</evidence>
<dbReference type="SUPFAM" id="SSF103473">
    <property type="entry name" value="MFS general substrate transporter"/>
    <property type="match status" value="1"/>
</dbReference>
<reference evidence="8" key="1">
    <citation type="journal article" date="2011" name="Genome Biol.">
        <title>Comparative genomics of the social amoebae Dictyostelium discoideum and Dictyostelium purpureum.</title>
        <authorList>
            <consortium name="US DOE Joint Genome Institute (JGI-PGF)"/>
            <person name="Sucgang R."/>
            <person name="Kuo A."/>
            <person name="Tian X."/>
            <person name="Salerno W."/>
            <person name="Parikh A."/>
            <person name="Feasley C.L."/>
            <person name="Dalin E."/>
            <person name="Tu H."/>
            <person name="Huang E."/>
            <person name="Barry K."/>
            <person name="Lindquist E."/>
            <person name="Shapiro H."/>
            <person name="Bruce D."/>
            <person name="Schmutz J."/>
            <person name="Salamov A."/>
            <person name="Fey P."/>
            <person name="Gaudet P."/>
            <person name="Anjard C."/>
            <person name="Babu M.M."/>
            <person name="Basu S."/>
            <person name="Bushmanova Y."/>
            <person name="van der Wel H."/>
            <person name="Katoh-Kurasawa M."/>
            <person name="Dinh C."/>
            <person name="Coutinho P.M."/>
            <person name="Saito T."/>
            <person name="Elias M."/>
            <person name="Schaap P."/>
            <person name="Kay R.R."/>
            <person name="Henrissat B."/>
            <person name="Eichinger L."/>
            <person name="Rivero F."/>
            <person name="Putnam N.H."/>
            <person name="West C.M."/>
            <person name="Loomis W.F."/>
            <person name="Chisholm R.L."/>
            <person name="Shaulsky G."/>
            <person name="Strassmann J.E."/>
            <person name="Queller D.C."/>
            <person name="Kuspa A."/>
            <person name="Grigoriev I.V."/>
        </authorList>
    </citation>
    <scope>NUCLEOTIDE SEQUENCE [LARGE SCALE GENOMIC DNA]</scope>
    <source>
        <strain evidence="8">QSDP1</strain>
    </source>
</reference>
<dbReference type="Gene3D" id="1.20.1250.20">
    <property type="entry name" value="MFS general substrate transporter like domains"/>
    <property type="match status" value="2"/>
</dbReference>
<comment type="subcellular location">
    <subcellularLocation>
        <location evidence="1">Membrane</location>
        <topology evidence="1">Multi-pass membrane protein</topology>
    </subcellularLocation>
</comment>
<evidence type="ECO:0000313" key="8">
    <source>
        <dbReference type="Proteomes" id="UP000001064"/>
    </source>
</evidence>
<dbReference type="VEuPathDB" id="AmoebaDB:DICPUDRAFT_94474"/>
<feature type="domain" description="Major facilitator superfamily (MFS) profile" evidence="6">
    <location>
        <begin position="15"/>
        <end position="449"/>
    </location>
</feature>
<dbReference type="InterPro" id="IPR036259">
    <property type="entry name" value="MFS_trans_sf"/>
</dbReference>
<feature type="transmembrane region" description="Helical" evidence="5">
    <location>
        <begin position="140"/>
        <end position="158"/>
    </location>
</feature>
<dbReference type="InterPro" id="IPR020846">
    <property type="entry name" value="MFS_dom"/>
</dbReference>
<evidence type="ECO:0000256" key="5">
    <source>
        <dbReference type="SAM" id="Phobius"/>
    </source>
</evidence>
<feature type="transmembrane region" description="Helical" evidence="5">
    <location>
        <begin position="361"/>
        <end position="383"/>
    </location>
</feature>
<feature type="transmembrane region" description="Helical" evidence="5">
    <location>
        <begin position="425"/>
        <end position="445"/>
    </location>
</feature>
<dbReference type="OrthoDB" id="2985014at2759"/>
<dbReference type="FunCoup" id="F0ZJX9">
    <property type="interactions" value="4"/>
</dbReference>
<dbReference type="EMBL" id="GL871048">
    <property type="protein sequence ID" value="EGC35759.1"/>
    <property type="molecule type" value="Genomic_DNA"/>
</dbReference>